<protein>
    <submittedName>
        <fullName evidence="2">Uncharacterized protein</fullName>
    </submittedName>
</protein>
<proteinExistence type="predicted"/>
<evidence type="ECO:0000256" key="1">
    <source>
        <dbReference type="SAM" id="SignalP"/>
    </source>
</evidence>
<dbReference type="Proteomes" id="UP000299102">
    <property type="component" value="Unassembled WGS sequence"/>
</dbReference>
<name>A0A4C1XKS7_EUMVA</name>
<keyword evidence="1" id="KW-0732">Signal</keyword>
<reference evidence="2 3" key="1">
    <citation type="journal article" date="2019" name="Commun. Biol.">
        <title>The bagworm genome reveals a unique fibroin gene that provides high tensile strength.</title>
        <authorList>
            <person name="Kono N."/>
            <person name="Nakamura H."/>
            <person name="Ohtoshi R."/>
            <person name="Tomita M."/>
            <person name="Numata K."/>
            <person name="Arakawa K."/>
        </authorList>
    </citation>
    <scope>NUCLEOTIDE SEQUENCE [LARGE SCALE GENOMIC DNA]</scope>
</reference>
<sequence length="100" mass="11365">MYQIQVLSIFVLLVAVVNNTREVLDQDGGFKMRVSQSENKKLVGGVTRGTFVCGGSIWSPYYNTHIELLKSLQRKCVKILPYSDIYKYSHRKHVAGACLR</sequence>
<evidence type="ECO:0000313" key="2">
    <source>
        <dbReference type="EMBL" id="GBP64048.1"/>
    </source>
</evidence>
<comment type="caution">
    <text evidence="2">The sequence shown here is derived from an EMBL/GenBank/DDBJ whole genome shotgun (WGS) entry which is preliminary data.</text>
</comment>
<feature type="signal peptide" evidence="1">
    <location>
        <begin position="1"/>
        <end position="19"/>
    </location>
</feature>
<keyword evidence="3" id="KW-1185">Reference proteome</keyword>
<dbReference type="AlphaFoldDB" id="A0A4C1XKS7"/>
<dbReference type="EMBL" id="BGZK01000886">
    <property type="protein sequence ID" value="GBP64048.1"/>
    <property type="molecule type" value="Genomic_DNA"/>
</dbReference>
<evidence type="ECO:0000313" key="3">
    <source>
        <dbReference type="Proteomes" id="UP000299102"/>
    </source>
</evidence>
<organism evidence="2 3">
    <name type="scientific">Eumeta variegata</name>
    <name type="common">Bagworm moth</name>
    <name type="synonym">Eumeta japonica</name>
    <dbReference type="NCBI Taxonomy" id="151549"/>
    <lineage>
        <taxon>Eukaryota</taxon>
        <taxon>Metazoa</taxon>
        <taxon>Ecdysozoa</taxon>
        <taxon>Arthropoda</taxon>
        <taxon>Hexapoda</taxon>
        <taxon>Insecta</taxon>
        <taxon>Pterygota</taxon>
        <taxon>Neoptera</taxon>
        <taxon>Endopterygota</taxon>
        <taxon>Lepidoptera</taxon>
        <taxon>Glossata</taxon>
        <taxon>Ditrysia</taxon>
        <taxon>Tineoidea</taxon>
        <taxon>Psychidae</taxon>
        <taxon>Oiketicinae</taxon>
        <taxon>Eumeta</taxon>
    </lineage>
</organism>
<accession>A0A4C1XKS7</accession>
<feature type="chain" id="PRO_5020025901" evidence="1">
    <location>
        <begin position="20"/>
        <end position="100"/>
    </location>
</feature>
<gene>
    <name evidence="2" type="ORF">EVAR_44131_1</name>
</gene>